<protein>
    <submittedName>
        <fullName evidence="3">CheY-specific phosphatase CheX</fullName>
    </submittedName>
</protein>
<dbReference type="Gene3D" id="3.40.1550.10">
    <property type="entry name" value="CheC-like"/>
    <property type="match status" value="1"/>
</dbReference>
<dbReference type="EMBL" id="JACHIP010000005">
    <property type="protein sequence ID" value="MBB5059137.1"/>
    <property type="molecule type" value="Genomic_DNA"/>
</dbReference>
<dbReference type="AlphaFoldDB" id="A0A7W7ZG04"/>
<organism evidence="3 4">
    <name type="scientific">Granulicella aggregans</name>
    <dbReference type="NCBI Taxonomy" id="474949"/>
    <lineage>
        <taxon>Bacteria</taxon>
        <taxon>Pseudomonadati</taxon>
        <taxon>Acidobacteriota</taxon>
        <taxon>Terriglobia</taxon>
        <taxon>Terriglobales</taxon>
        <taxon>Acidobacteriaceae</taxon>
        <taxon>Granulicella</taxon>
    </lineage>
</organism>
<keyword evidence="4" id="KW-1185">Reference proteome</keyword>
<evidence type="ECO:0000256" key="1">
    <source>
        <dbReference type="ARBA" id="ARBA00022500"/>
    </source>
</evidence>
<dbReference type="SUPFAM" id="SSF103039">
    <property type="entry name" value="CheC-like"/>
    <property type="match status" value="1"/>
</dbReference>
<keyword evidence="1" id="KW-0145">Chemotaxis</keyword>
<dbReference type="Pfam" id="PF13690">
    <property type="entry name" value="CheX"/>
    <property type="match status" value="1"/>
</dbReference>
<feature type="domain" description="Chemotaxis phosphatase CheX-like" evidence="2">
    <location>
        <begin position="43"/>
        <end position="122"/>
    </location>
</feature>
<proteinExistence type="predicted"/>
<sequence>MQASELKPFMESAVAEVLESMCFISSEGEATDEMGDDRPNWICGELEFSGIPGGAFGIAVPPSTAAVIAANFLGEDEADLSEKQTVEVVCELTNMVCGTLLAQIDSKQAFTLSPPKHVSADTESPAKSGRIQGTYALDEGFIYTWLELQATA</sequence>
<name>A0A7W7ZG04_9BACT</name>
<evidence type="ECO:0000313" key="4">
    <source>
        <dbReference type="Proteomes" id="UP000540989"/>
    </source>
</evidence>
<gene>
    <name evidence="3" type="ORF">HDF16_003860</name>
</gene>
<evidence type="ECO:0000313" key="3">
    <source>
        <dbReference type="EMBL" id="MBB5059137.1"/>
    </source>
</evidence>
<dbReference type="InterPro" id="IPR028051">
    <property type="entry name" value="CheX-like_dom"/>
</dbReference>
<comment type="caution">
    <text evidence="3">The sequence shown here is derived from an EMBL/GenBank/DDBJ whole genome shotgun (WGS) entry which is preliminary data.</text>
</comment>
<dbReference type="InterPro" id="IPR028976">
    <property type="entry name" value="CheC-like_sf"/>
</dbReference>
<dbReference type="Proteomes" id="UP000540989">
    <property type="component" value="Unassembled WGS sequence"/>
</dbReference>
<accession>A0A7W7ZG04</accession>
<evidence type="ECO:0000259" key="2">
    <source>
        <dbReference type="Pfam" id="PF13690"/>
    </source>
</evidence>
<reference evidence="3 4" key="1">
    <citation type="submission" date="2020-08" db="EMBL/GenBank/DDBJ databases">
        <title>Genomic Encyclopedia of Type Strains, Phase IV (KMG-V): Genome sequencing to study the core and pangenomes of soil and plant-associated prokaryotes.</title>
        <authorList>
            <person name="Whitman W."/>
        </authorList>
    </citation>
    <scope>NUCLEOTIDE SEQUENCE [LARGE SCALE GENOMIC DNA]</scope>
    <source>
        <strain evidence="3 4">M8UP14</strain>
    </source>
</reference>
<dbReference type="GO" id="GO:0006935">
    <property type="term" value="P:chemotaxis"/>
    <property type="evidence" value="ECO:0007669"/>
    <property type="project" value="UniProtKB-KW"/>
</dbReference>